<name>A0A6G1LBY6_9PEZI</name>
<keyword evidence="2" id="KW-1185">Reference proteome</keyword>
<gene>
    <name evidence="1" type="ORF">EJ03DRAFT_68169</name>
</gene>
<organism evidence="1 2">
    <name type="scientific">Teratosphaeria nubilosa</name>
    <dbReference type="NCBI Taxonomy" id="161662"/>
    <lineage>
        <taxon>Eukaryota</taxon>
        <taxon>Fungi</taxon>
        <taxon>Dikarya</taxon>
        <taxon>Ascomycota</taxon>
        <taxon>Pezizomycotina</taxon>
        <taxon>Dothideomycetes</taxon>
        <taxon>Dothideomycetidae</taxon>
        <taxon>Mycosphaerellales</taxon>
        <taxon>Teratosphaeriaceae</taxon>
        <taxon>Teratosphaeria</taxon>
    </lineage>
</organism>
<reference evidence="1" key="1">
    <citation type="journal article" date="2020" name="Stud. Mycol.">
        <title>101 Dothideomycetes genomes: a test case for predicting lifestyles and emergence of pathogens.</title>
        <authorList>
            <person name="Haridas S."/>
            <person name="Albert R."/>
            <person name="Binder M."/>
            <person name="Bloem J."/>
            <person name="Labutti K."/>
            <person name="Salamov A."/>
            <person name="Andreopoulos B."/>
            <person name="Baker S."/>
            <person name="Barry K."/>
            <person name="Bills G."/>
            <person name="Bluhm B."/>
            <person name="Cannon C."/>
            <person name="Castanera R."/>
            <person name="Culley D."/>
            <person name="Daum C."/>
            <person name="Ezra D."/>
            <person name="Gonzalez J."/>
            <person name="Henrissat B."/>
            <person name="Kuo A."/>
            <person name="Liang C."/>
            <person name="Lipzen A."/>
            <person name="Lutzoni F."/>
            <person name="Magnuson J."/>
            <person name="Mondo S."/>
            <person name="Nolan M."/>
            <person name="Ohm R."/>
            <person name="Pangilinan J."/>
            <person name="Park H.-J."/>
            <person name="Ramirez L."/>
            <person name="Alfaro M."/>
            <person name="Sun H."/>
            <person name="Tritt A."/>
            <person name="Yoshinaga Y."/>
            <person name="Zwiers L.-H."/>
            <person name="Turgeon B."/>
            <person name="Goodwin S."/>
            <person name="Spatafora J."/>
            <person name="Crous P."/>
            <person name="Grigoriev I."/>
        </authorList>
    </citation>
    <scope>NUCLEOTIDE SEQUENCE</scope>
    <source>
        <strain evidence="1">CBS 116005</strain>
    </source>
</reference>
<evidence type="ECO:0000313" key="2">
    <source>
        <dbReference type="Proteomes" id="UP000799436"/>
    </source>
</evidence>
<dbReference type="EMBL" id="ML995826">
    <property type="protein sequence ID" value="KAF2770453.1"/>
    <property type="molecule type" value="Genomic_DNA"/>
</dbReference>
<proteinExistence type="predicted"/>
<dbReference type="AlphaFoldDB" id="A0A6G1LBY6"/>
<accession>A0A6G1LBY6</accession>
<protein>
    <submittedName>
        <fullName evidence="1">Uncharacterized protein</fullName>
    </submittedName>
</protein>
<dbReference type="Proteomes" id="UP000799436">
    <property type="component" value="Unassembled WGS sequence"/>
</dbReference>
<sequence length="226" mass="25315">MTPVTEHQQSLGLALALLIPPRQQSAQKPASTSRIGHFYLRQVEDVLGARKLTIAGQAWRGVNLLSGLHPSYLKFPLELLNEVDSLYPVMHSLISYVDTTSHSDIYMYHSALKKTVAKILNWKVRAALERLMQRHMAPNPHWTRVQSLENDVTFCDADREGQMRDTLGSLADALDKVIVDDVMDMLADMAKPCEGLPEYDYTPLGTLLLARHQRKRTQAEIGIGAG</sequence>
<evidence type="ECO:0000313" key="1">
    <source>
        <dbReference type="EMBL" id="KAF2770453.1"/>
    </source>
</evidence>